<dbReference type="EMBL" id="BTGU01000015">
    <property type="protein sequence ID" value="GMN42709.1"/>
    <property type="molecule type" value="Genomic_DNA"/>
</dbReference>
<evidence type="ECO:0000256" key="2">
    <source>
        <dbReference type="ARBA" id="ARBA00022771"/>
    </source>
</evidence>
<dbReference type="GO" id="GO:0061630">
    <property type="term" value="F:ubiquitin protein ligase activity"/>
    <property type="evidence" value="ECO:0007669"/>
    <property type="project" value="TreeGrafter"/>
</dbReference>
<protein>
    <recommendedName>
        <fullName evidence="5">RING-type domain-containing protein</fullName>
    </recommendedName>
</protein>
<evidence type="ECO:0000313" key="7">
    <source>
        <dbReference type="Proteomes" id="UP001187192"/>
    </source>
</evidence>
<evidence type="ECO:0000259" key="5">
    <source>
        <dbReference type="PROSITE" id="PS50089"/>
    </source>
</evidence>
<keyword evidence="7" id="KW-1185">Reference proteome</keyword>
<dbReference type="PROSITE" id="PS50089">
    <property type="entry name" value="ZF_RING_2"/>
    <property type="match status" value="1"/>
</dbReference>
<dbReference type="AlphaFoldDB" id="A0AA87ZZ58"/>
<evidence type="ECO:0000313" key="6">
    <source>
        <dbReference type="EMBL" id="GMN42709.1"/>
    </source>
</evidence>
<keyword evidence="3" id="KW-0862">Zinc</keyword>
<accession>A0AA87ZZ58</accession>
<reference evidence="6" key="1">
    <citation type="submission" date="2023-07" db="EMBL/GenBank/DDBJ databases">
        <title>draft genome sequence of fig (Ficus carica).</title>
        <authorList>
            <person name="Takahashi T."/>
            <person name="Nishimura K."/>
        </authorList>
    </citation>
    <scope>NUCLEOTIDE SEQUENCE</scope>
</reference>
<evidence type="ECO:0000256" key="4">
    <source>
        <dbReference type="PROSITE-ProRule" id="PRU00175"/>
    </source>
</evidence>
<feature type="domain" description="RING-type" evidence="5">
    <location>
        <begin position="82"/>
        <end position="133"/>
    </location>
</feature>
<dbReference type="SMART" id="SM00184">
    <property type="entry name" value="RING"/>
    <property type="match status" value="1"/>
</dbReference>
<dbReference type="GO" id="GO:0016567">
    <property type="term" value="P:protein ubiquitination"/>
    <property type="evidence" value="ECO:0007669"/>
    <property type="project" value="TreeGrafter"/>
</dbReference>
<evidence type="ECO:0000256" key="1">
    <source>
        <dbReference type="ARBA" id="ARBA00022723"/>
    </source>
</evidence>
<dbReference type="SUPFAM" id="SSF57850">
    <property type="entry name" value="RING/U-box"/>
    <property type="match status" value="1"/>
</dbReference>
<dbReference type="InterPro" id="IPR013083">
    <property type="entry name" value="Znf_RING/FYVE/PHD"/>
</dbReference>
<dbReference type="GO" id="GO:0008270">
    <property type="term" value="F:zinc ion binding"/>
    <property type="evidence" value="ECO:0007669"/>
    <property type="project" value="UniProtKB-KW"/>
</dbReference>
<dbReference type="InterPro" id="IPR001841">
    <property type="entry name" value="Znf_RING"/>
</dbReference>
<proteinExistence type="predicted"/>
<sequence>MLYKTALVIAIMRWVFSWALRLRNRINTTTNRNNLLDSENLPLPSCSSSCPSTQLIRDSLVLTTFGDITERLPNDNCHWDTCAVCLNRLTANDEVRELRNCCHVFHRECMDRWLDHDDHHNHDSHHKTCPLCRAPFLTASQSQSLSLAAARSQPSWAVERLLYLFGDDLLL</sequence>
<dbReference type="Proteomes" id="UP001187192">
    <property type="component" value="Unassembled WGS sequence"/>
</dbReference>
<keyword evidence="2 4" id="KW-0863">Zinc-finger</keyword>
<organism evidence="6 7">
    <name type="scientific">Ficus carica</name>
    <name type="common">Common fig</name>
    <dbReference type="NCBI Taxonomy" id="3494"/>
    <lineage>
        <taxon>Eukaryota</taxon>
        <taxon>Viridiplantae</taxon>
        <taxon>Streptophyta</taxon>
        <taxon>Embryophyta</taxon>
        <taxon>Tracheophyta</taxon>
        <taxon>Spermatophyta</taxon>
        <taxon>Magnoliopsida</taxon>
        <taxon>eudicotyledons</taxon>
        <taxon>Gunneridae</taxon>
        <taxon>Pentapetalae</taxon>
        <taxon>rosids</taxon>
        <taxon>fabids</taxon>
        <taxon>Rosales</taxon>
        <taxon>Moraceae</taxon>
        <taxon>Ficeae</taxon>
        <taxon>Ficus</taxon>
    </lineage>
</organism>
<dbReference type="Pfam" id="PF13639">
    <property type="entry name" value="zf-RING_2"/>
    <property type="match status" value="1"/>
</dbReference>
<dbReference type="PANTHER" id="PTHR45969:SF11">
    <property type="entry name" value="RING_U-BOX SUPERFAMILY PROTEIN"/>
    <property type="match status" value="1"/>
</dbReference>
<keyword evidence="1" id="KW-0479">Metal-binding</keyword>
<dbReference type="PANTHER" id="PTHR45969">
    <property type="entry name" value="RING ZINC FINGER PROTEIN-RELATED"/>
    <property type="match status" value="1"/>
</dbReference>
<gene>
    <name evidence="6" type="ORF">TIFTF001_011924</name>
</gene>
<dbReference type="Gene3D" id="3.30.40.10">
    <property type="entry name" value="Zinc/RING finger domain, C3HC4 (zinc finger)"/>
    <property type="match status" value="1"/>
</dbReference>
<evidence type="ECO:0000256" key="3">
    <source>
        <dbReference type="ARBA" id="ARBA00022833"/>
    </source>
</evidence>
<comment type="caution">
    <text evidence="6">The sequence shown here is derived from an EMBL/GenBank/DDBJ whole genome shotgun (WGS) entry which is preliminary data.</text>
</comment>
<name>A0AA87ZZ58_FICCA</name>